<dbReference type="Gene3D" id="3.40.50.300">
    <property type="entry name" value="P-loop containing nucleotide triphosphate hydrolases"/>
    <property type="match status" value="1"/>
</dbReference>
<evidence type="ECO:0000259" key="2">
    <source>
        <dbReference type="Pfam" id="PF00931"/>
    </source>
</evidence>
<gene>
    <name evidence="3" type="ORF">NCGR_LOCUS38552</name>
</gene>
<dbReference type="Gene3D" id="1.10.8.430">
    <property type="entry name" value="Helical domain of apoptotic protease-activating factors"/>
    <property type="match status" value="1"/>
</dbReference>
<dbReference type="InterPro" id="IPR042197">
    <property type="entry name" value="Apaf_helical"/>
</dbReference>
<dbReference type="PANTHER" id="PTHR36766">
    <property type="entry name" value="PLANT BROAD-SPECTRUM MILDEW RESISTANCE PROTEIN RPW8"/>
    <property type="match status" value="1"/>
</dbReference>
<keyword evidence="1" id="KW-0812">Transmembrane</keyword>
<dbReference type="Pfam" id="PF00931">
    <property type="entry name" value="NB-ARC"/>
    <property type="match status" value="1"/>
</dbReference>
<feature type="transmembrane region" description="Helical" evidence="1">
    <location>
        <begin position="12"/>
        <end position="35"/>
    </location>
</feature>
<dbReference type="InterPro" id="IPR002182">
    <property type="entry name" value="NB-ARC"/>
</dbReference>
<dbReference type="Proteomes" id="UP000604825">
    <property type="component" value="Unassembled WGS sequence"/>
</dbReference>
<feature type="domain" description="NB-ARC" evidence="2">
    <location>
        <begin position="32"/>
        <end position="127"/>
    </location>
</feature>
<dbReference type="InterPro" id="IPR027417">
    <property type="entry name" value="P-loop_NTPase"/>
</dbReference>
<keyword evidence="1" id="KW-1133">Transmembrane helix</keyword>
<name>A0A811QGL9_9POAL</name>
<evidence type="ECO:0000313" key="3">
    <source>
        <dbReference type="EMBL" id="CAD6254955.1"/>
    </source>
</evidence>
<protein>
    <recommendedName>
        <fullName evidence="2">NB-ARC domain-containing protein</fullName>
    </recommendedName>
</protein>
<evidence type="ECO:0000313" key="4">
    <source>
        <dbReference type="Proteomes" id="UP000604825"/>
    </source>
</evidence>
<dbReference type="AlphaFoldDB" id="A0A811QGL9"/>
<sequence>MDVVGTAVVDAAIGWLVQSVLGSFFTGMMKAWALLKNLENKRFLLKNLENKRFLLVFDDMWEEKDRRGWFSILAPLKHNHVPGCMILATTRRPSVAKMIGTMDPISVKGLDEKEFWLFFKACAFGNDSHEGHPSLQSIGQQIVIALMGCPLAAWSVGALLNRNVTYEHWRTVQNKWKSLQEDTDDVLPILKLSYDFLPVHMNLIAAPSAATYVCFCCAII</sequence>
<proteinExistence type="predicted"/>
<dbReference type="OrthoDB" id="693152at2759"/>
<organism evidence="3 4">
    <name type="scientific">Miscanthus lutarioriparius</name>
    <dbReference type="NCBI Taxonomy" id="422564"/>
    <lineage>
        <taxon>Eukaryota</taxon>
        <taxon>Viridiplantae</taxon>
        <taxon>Streptophyta</taxon>
        <taxon>Embryophyta</taxon>
        <taxon>Tracheophyta</taxon>
        <taxon>Spermatophyta</taxon>
        <taxon>Magnoliopsida</taxon>
        <taxon>Liliopsida</taxon>
        <taxon>Poales</taxon>
        <taxon>Poaceae</taxon>
        <taxon>PACMAD clade</taxon>
        <taxon>Panicoideae</taxon>
        <taxon>Andropogonodae</taxon>
        <taxon>Andropogoneae</taxon>
        <taxon>Saccharinae</taxon>
        <taxon>Miscanthus</taxon>
    </lineage>
</organism>
<accession>A0A811QGL9</accession>
<dbReference type="SUPFAM" id="SSF52540">
    <property type="entry name" value="P-loop containing nucleoside triphosphate hydrolases"/>
    <property type="match status" value="1"/>
</dbReference>
<evidence type="ECO:0000256" key="1">
    <source>
        <dbReference type="SAM" id="Phobius"/>
    </source>
</evidence>
<dbReference type="GO" id="GO:0043531">
    <property type="term" value="F:ADP binding"/>
    <property type="evidence" value="ECO:0007669"/>
    <property type="project" value="InterPro"/>
</dbReference>
<keyword evidence="4" id="KW-1185">Reference proteome</keyword>
<keyword evidence="1" id="KW-0472">Membrane</keyword>
<dbReference type="PANTHER" id="PTHR36766:SF40">
    <property type="entry name" value="DISEASE RESISTANCE PROTEIN RGA3"/>
    <property type="match status" value="1"/>
</dbReference>
<reference evidence="3" key="1">
    <citation type="submission" date="2020-10" db="EMBL/GenBank/DDBJ databases">
        <authorList>
            <person name="Han B."/>
            <person name="Lu T."/>
            <person name="Zhao Q."/>
            <person name="Huang X."/>
            <person name="Zhao Y."/>
        </authorList>
    </citation>
    <scope>NUCLEOTIDE SEQUENCE</scope>
</reference>
<comment type="caution">
    <text evidence="3">The sequence shown here is derived from an EMBL/GenBank/DDBJ whole genome shotgun (WGS) entry which is preliminary data.</text>
</comment>
<dbReference type="EMBL" id="CAJGYO010000009">
    <property type="protein sequence ID" value="CAD6254955.1"/>
    <property type="molecule type" value="Genomic_DNA"/>
</dbReference>